<dbReference type="Proteomes" id="UP000034213">
    <property type="component" value="Unassembled WGS sequence"/>
</dbReference>
<sequence length="102" mass="11075">MAAVALTELQLNFHQGVYVYYHGPQYESPADKKALRILGADVVGMSTVPETIMAKHLGLKVLGLAFVTNLAFVKHDHKEVLAQSLKAGAKMSSLLEKIVSLI</sequence>
<dbReference type="PANTHER" id="PTHR11904">
    <property type="entry name" value="METHYLTHIOADENOSINE/PURINE NUCLEOSIDE PHOSPHORYLASE"/>
    <property type="match status" value="1"/>
</dbReference>
<dbReference type="SUPFAM" id="SSF53167">
    <property type="entry name" value="Purine and uridine phosphorylases"/>
    <property type="match status" value="1"/>
</dbReference>
<dbReference type="GO" id="GO:0004731">
    <property type="term" value="F:purine-nucleoside phosphorylase activity"/>
    <property type="evidence" value="ECO:0007669"/>
    <property type="project" value="UniProtKB-EC"/>
</dbReference>
<dbReference type="GO" id="GO:0009116">
    <property type="term" value="P:nucleoside metabolic process"/>
    <property type="evidence" value="ECO:0007669"/>
    <property type="project" value="InterPro"/>
</dbReference>
<comment type="caution">
    <text evidence="8">The sequence shown here is derived from an EMBL/GenBank/DDBJ whole genome shotgun (WGS) entry which is preliminary data.</text>
</comment>
<evidence type="ECO:0000256" key="3">
    <source>
        <dbReference type="ARBA" id="ARBA00011886"/>
    </source>
</evidence>
<accession>A0A0G1C2G5</accession>
<dbReference type="EMBL" id="LCEW01000027">
    <property type="protein sequence ID" value="KKS79865.1"/>
    <property type="molecule type" value="Genomic_DNA"/>
</dbReference>
<gene>
    <name evidence="8" type="ORF">UV54_C0027G0002</name>
</gene>
<dbReference type="EC" id="2.4.2.1" evidence="3"/>
<dbReference type="Pfam" id="PF01048">
    <property type="entry name" value="PNP_UDP_1"/>
    <property type="match status" value="1"/>
</dbReference>
<dbReference type="InterPro" id="IPR000845">
    <property type="entry name" value="Nucleoside_phosphorylase_d"/>
</dbReference>
<organism evidence="8 9">
    <name type="scientific">Candidatus Beckwithbacteria bacterium GW2011_GWA2_43_10</name>
    <dbReference type="NCBI Taxonomy" id="1618369"/>
    <lineage>
        <taxon>Bacteria</taxon>
        <taxon>Candidatus Beckwithiibacteriota</taxon>
    </lineage>
</organism>
<dbReference type="AlphaFoldDB" id="A0A0G1C2G5"/>
<dbReference type="Gene3D" id="3.40.50.1580">
    <property type="entry name" value="Nucleoside phosphorylase domain"/>
    <property type="match status" value="1"/>
</dbReference>
<evidence type="ECO:0000256" key="6">
    <source>
        <dbReference type="ARBA" id="ARBA00031036"/>
    </source>
</evidence>
<evidence type="ECO:0000256" key="1">
    <source>
        <dbReference type="ARBA" id="ARBA00005058"/>
    </source>
</evidence>
<keyword evidence="4" id="KW-0328">Glycosyltransferase</keyword>
<dbReference type="InterPro" id="IPR011268">
    <property type="entry name" value="Purine_phosphorylase"/>
</dbReference>
<evidence type="ECO:0000256" key="5">
    <source>
        <dbReference type="ARBA" id="ARBA00022679"/>
    </source>
</evidence>
<comment type="pathway">
    <text evidence="1">Purine metabolism; purine nucleoside salvage.</text>
</comment>
<comment type="similarity">
    <text evidence="2">Belongs to the PNP/MTAP phosphorylase family.</text>
</comment>
<dbReference type="PATRIC" id="fig|1618369.3.peg.397"/>
<evidence type="ECO:0000313" key="8">
    <source>
        <dbReference type="EMBL" id="KKS79865.1"/>
    </source>
</evidence>
<dbReference type="STRING" id="1618369.UV54_C0027G0002"/>
<feature type="domain" description="Nucleoside phosphorylase" evidence="7">
    <location>
        <begin position="5"/>
        <end position="99"/>
    </location>
</feature>
<protein>
    <recommendedName>
        <fullName evidence="3">purine-nucleoside phosphorylase</fullName>
        <ecNumber evidence="3">2.4.2.1</ecNumber>
    </recommendedName>
    <alternativeName>
        <fullName evidence="6">Inosine-guanosine phosphorylase</fullName>
    </alternativeName>
</protein>
<dbReference type="InterPro" id="IPR035994">
    <property type="entry name" value="Nucleoside_phosphorylase_sf"/>
</dbReference>
<evidence type="ECO:0000259" key="7">
    <source>
        <dbReference type="Pfam" id="PF01048"/>
    </source>
</evidence>
<evidence type="ECO:0000313" key="9">
    <source>
        <dbReference type="Proteomes" id="UP000034213"/>
    </source>
</evidence>
<dbReference type="GO" id="GO:0005737">
    <property type="term" value="C:cytoplasm"/>
    <property type="evidence" value="ECO:0007669"/>
    <property type="project" value="TreeGrafter"/>
</dbReference>
<keyword evidence="5" id="KW-0808">Transferase</keyword>
<name>A0A0G1C2G5_9BACT</name>
<evidence type="ECO:0000256" key="4">
    <source>
        <dbReference type="ARBA" id="ARBA00022676"/>
    </source>
</evidence>
<dbReference type="UniPathway" id="UPA00606"/>
<dbReference type="PANTHER" id="PTHR11904:SF9">
    <property type="entry name" value="PURINE NUCLEOSIDE PHOSPHORYLASE-RELATED"/>
    <property type="match status" value="1"/>
</dbReference>
<evidence type="ECO:0000256" key="2">
    <source>
        <dbReference type="ARBA" id="ARBA00006751"/>
    </source>
</evidence>
<reference evidence="8 9" key="1">
    <citation type="journal article" date="2015" name="Nature">
        <title>rRNA introns, odd ribosomes, and small enigmatic genomes across a large radiation of phyla.</title>
        <authorList>
            <person name="Brown C.T."/>
            <person name="Hug L.A."/>
            <person name="Thomas B.C."/>
            <person name="Sharon I."/>
            <person name="Castelle C.J."/>
            <person name="Singh A."/>
            <person name="Wilkins M.J."/>
            <person name="Williams K.H."/>
            <person name="Banfield J.F."/>
        </authorList>
    </citation>
    <scope>NUCLEOTIDE SEQUENCE [LARGE SCALE GENOMIC DNA]</scope>
</reference>
<proteinExistence type="inferred from homology"/>